<comment type="caution">
    <text evidence="1">The sequence shown here is derived from an EMBL/GenBank/DDBJ whole genome shotgun (WGS) entry which is preliminary data.</text>
</comment>
<organism evidence="1 2">
    <name type="scientific">Pleurodeles waltl</name>
    <name type="common">Iberian ribbed newt</name>
    <dbReference type="NCBI Taxonomy" id="8319"/>
    <lineage>
        <taxon>Eukaryota</taxon>
        <taxon>Metazoa</taxon>
        <taxon>Chordata</taxon>
        <taxon>Craniata</taxon>
        <taxon>Vertebrata</taxon>
        <taxon>Euteleostomi</taxon>
        <taxon>Amphibia</taxon>
        <taxon>Batrachia</taxon>
        <taxon>Caudata</taxon>
        <taxon>Salamandroidea</taxon>
        <taxon>Salamandridae</taxon>
        <taxon>Pleurodelinae</taxon>
        <taxon>Pleurodeles</taxon>
    </lineage>
</organism>
<dbReference type="AlphaFoldDB" id="A0AAV7T4F3"/>
<keyword evidence="2" id="KW-1185">Reference proteome</keyword>
<dbReference type="EMBL" id="JANPWB010000007">
    <property type="protein sequence ID" value="KAJ1171256.1"/>
    <property type="molecule type" value="Genomic_DNA"/>
</dbReference>
<evidence type="ECO:0000313" key="2">
    <source>
        <dbReference type="Proteomes" id="UP001066276"/>
    </source>
</evidence>
<accession>A0AAV7T4F3</accession>
<proteinExistence type="predicted"/>
<evidence type="ECO:0000313" key="1">
    <source>
        <dbReference type="EMBL" id="KAJ1171256.1"/>
    </source>
</evidence>
<sequence>MHSCESLVGVMICRAQRTCQGEAGRFQALTELGSSAQARRSAAGDGTLWAELRTERTQVLQIPRTAPSLEHSGNAALNEVVFLIRQMMLADGFRPVASCAAVLQQFAMNGKGEREVLKRPNRCTR</sequence>
<gene>
    <name evidence="1" type="ORF">NDU88_003126</name>
</gene>
<reference evidence="1" key="1">
    <citation type="journal article" date="2022" name="bioRxiv">
        <title>Sequencing and chromosome-scale assembly of the giantPleurodeles waltlgenome.</title>
        <authorList>
            <person name="Brown T."/>
            <person name="Elewa A."/>
            <person name="Iarovenko S."/>
            <person name="Subramanian E."/>
            <person name="Araus A.J."/>
            <person name="Petzold A."/>
            <person name="Susuki M."/>
            <person name="Suzuki K.-i.T."/>
            <person name="Hayashi T."/>
            <person name="Toyoda A."/>
            <person name="Oliveira C."/>
            <person name="Osipova E."/>
            <person name="Leigh N.D."/>
            <person name="Simon A."/>
            <person name="Yun M.H."/>
        </authorList>
    </citation>
    <scope>NUCLEOTIDE SEQUENCE</scope>
    <source>
        <strain evidence="1">20211129_DDA</strain>
        <tissue evidence="1">Liver</tissue>
    </source>
</reference>
<name>A0AAV7T4F3_PLEWA</name>
<dbReference type="Proteomes" id="UP001066276">
    <property type="component" value="Chromosome 4_1"/>
</dbReference>
<protein>
    <submittedName>
        <fullName evidence="1">Uncharacterized protein</fullName>
    </submittedName>
</protein>